<dbReference type="SUPFAM" id="SSF90229">
    <property type="entry name" value="CCCH zinc finger"/>
    <property type="match status" value="1"/>
</dbReference>
<evidence type="ECO:0000256" key="4">
    <source>
        <dbReference type="PROSITE-ProRule" id="PRU00723"/>
    </source>
</evidence>
<dbReference type="AlphaFoldDB" id="A0A0N1IMF1"/>
<keyword evidence="2 4" id="KW-0863">Zinc-finger</keyword>
<feature type="region of interest" description="Disordered" evidence="5">
    <location>
        <begin position="1"/>
        <end position="83"/>
    </location>
</feature>
<dbReference type="PROSITE" id="PS50103">
    <property type="entry name" value="ZF_C3H1"/>
    <property type="match status" value="1"/>
</dbReference>
<dbReference type="OMA" id="MCLNYMH"/>
<evidence type="ECO:0000256" key="3">
    <source>
        <dbReference type="ARBA" id="ARBA00022833"/>
    </source>
</evidence>
<protein>
    <recommendedName>
        <fullName evidence="6">C3H1-type domain-containing protein</fullName>
    </recommendedName>
</protein>
<name>A0A0N1IMF1_LEPSE</name>
<keyword evidence="1 4" id="KW-0479">Metal-binding</keyword>
<dbReference type="Proteomes" id="UP000038009">
    <property type="component" value="Unassembled WGS sequence"/>
</dbReference>
<reference evidence="7 8" key="1">
    <citation type="journal article" date="2015" name="PLoS Pathog.">
        <title>Leptomonas seymouri: Adaptations to the Dixenous Life Cycle Analyzed by Genome Sequencing, Transcriptome Profiling and Co-infection with Leishmania donovani.</title>
        <authorList>
            <person name="Kraeva N."/>
            <person name="Butenko A."/>
            <person name="Hlavacova J."/>
            <person name="Kostygov A."/>
            <person name="Myskova J."/>
            <person name="Grybchuk D."/>
            <person name="Lestinova T."/>
            <person name="Votypka J."/>
            <person name="Volf P."/>
            <person name="Opperdoes F."/>
            <person name="Flegontov P."/>
            <person name="Lukes J."/>
            <person name="Yurchenko V."/>
        </authorList>
    </citation>
    <scope>NUCLEOTIDE SEQUENCE [LARGE SCALE GENOMIC DNA]</scope>
    <source>
        <strain evidence="7 8">ATCC 30220</strain>
    </source>
</reference>
<dbReference type="Gene3D" id="4.10.1000.10">
    <property type="entry name" value="Zinc finger, CCCH-type"/>
    <property type="match status" value="1"/>
</dbReference>
<gene>
    <name evidence="7" type="ORF">ABL78_0700</name>
</gene>
<feature type="compositionally biased region" description="Basic and acidic residues" evidence="5">
    <location>
        <begin position="50"/>
        <end position="59"/>
    </location>
</feature>
<evidence type="ECO:0000313" key="8">
    <source>
        <dbReference type="Proteomes" id="UP000038009"/>
    </source>
</evidence>
<proteinExistence type="predicted"/>
<dbReference type="GO" id="GO:0008270">
    <property type="term" value="F:zinc ion binding"/>
    <property type="evidence" value="ECO:0007669"/>
    <property type="project" value="UniProtKB-KW"/>
</dbReference>
<comment type="caution">
    <text evidence="7">The sequence shown here is derived from an EMBL/GenBank/DDBJ whole genome shotgun (WGS) entry which is preliminary data.</text>
</comment>
<feature type="compositionally biased region" description="Basic residues" evidence="5">
    <location>
        <begin position="283"/>
        <end position="292"/>
    </location>
</feature>
<dbReference type="InterPro" id="IPR000571">
    <property type="entry name" value="Znf_CCCH"/>
</dbReference>
<sequence length="292" mass="31943">MLSSQELENLLQHTKYDNSYDDTSDGDQEKESPLPMCLATPLLLNGDDDSSPRTIDHKLLPFSSGHQEEELEPQQSGSREKLPFITTGTKGDLVSQEESNASDSLLAMQICRLGTPPPYAPASSNHAAAEVDYCSAIEKAKMKTVMCLNYMHRCRCRFGSHCAFAHGVEELRPAPPEMMAKKHAIASSNKPLLTETSPPSYREALAAPPVESPELGATPAYEDAVREQGEHLPPPLPTDALPPMLAHPILGMRQPLSSKQSSGFPIRQRPQGSGGNARLMKSQQRRVKRPPV</sequence>
<evidence type="ECO:0000256" key="2">
    <source>
        <dbReference type="ARBA" id="ARBA00022771"/>
    </source>
</evidence>
<evidence type="ECO:0000313" key="7">
    <source>
        <dbReference type="EMBL" id="KPI90182.1"/>
    </source>
</evidence>
<keyword evidence="3 4" id="KW-0862">Zinc</keyword>
<dbReference type="VEuPathDB" id="TriTrypDB:Lsey_0009_0310"/>
<evidence type="ECO:0000259" key="6">
    <source>
        <dbReference type="PROSITE" id="PS50103"/>
    </source>
</evidence>
<feature type="region of interest" description="Disordered" evidence="5">
    <location>
        <begin position="253"/>
        <end position="292"/>
    </location>
</feature>
<dbReference type="InterPro" id="IPR036855">
    <property type="entry name" value="Znf_CCCH_sf"/>
</dbReference>
<evidence type="ECO:0000256" key="1">
    <source>
        <dbReference type="ARBA" id="ARBA00022723"/>
    </source>
</evidence>
<organism evidence="7 8">
    <name type="scientific">Leptomonas seymouri</name>
    <dbReference type="NCBI Taxonomy" id="5684"/>
    <lineage>
        <taxon>Eukaryota</taxon>
        <taxon>Discoba</taxon>
        <taxon>Euglenozoa</taxon>
        <taxon>Kinetoplastea</taxon>
        <taxon>Metakinetoplastina</taxon>
        <taxon>Trypanosomatida</taxon>
        <taxon>Trypanosomatidae</taxon>
        <taxon>Leishmaniinae</taxon>
        <taxon>Leptomonas</taxon>
    </lineage>
</organism>
<accession>A0A0N1IMF1</accession>
<feature type="zinc finger region" description="C3H1-type" evidence="4">
    <location>
        <begin position="141"/>
        <end position="169"/>
    </location>
</feature>
<keyword evidence="8" id="KW-1185">Reference proteome</keyword>
<dbReference type="EMBL" id="LJSK01000009">
    <property type="protein sequence ID" value="KPI90182.1"/>
    <property type="molecule type" value="Genomic_DNA"/>
</dbReference>
<dbReference type="OrthoDB" id="410307at2759"/>
<evidence type="ECO:0000256" key="5">
    <source>
        <dbReference type="SAM" id="MobiDB-lite"/>
    </source>
</evidence>
<feature type="domain" description="C3H1-type" evidence="6">
    <location>
        <begin position="141"/>
        <end position="169"/>
    </location>
</feature>